<comment type="similarity">
    <text evidence="1 7">Belongs to the FMO family.</text>
</comment>
<evidence type="ECO:0000256" key="1">
    <source>
        <dbReference type="ARBA" id="ARBA00009183"/>
    </source>
</evidence>
<keyword evidence="8" id="KW-0732">Signal</keyword>
<dbReference type="PRINTS" id="PR00370">
    <property type="entry name" value="FMOXYGENASE"/>
</dbReference>
<name>A0A1Q3BGY8_CEPFO</name>
<dbReference type="EMBL" id="BDDD01000531">
    <property type="protein sequence ID" value="GAV67270.1"/>
    <property type="molecule type" value="Genomic_DNA"/>
</dbReference>
<dbReference type="InterPro" id="IPR036188">
    <property type="entry name" value="FAD/NAD-bd_sf"/>
</dbReference>
<comment type="caution">
    <text evidence="9">The sequence shown here is derived from an EMBL/GenBank/DDBJ whole genome shotgun (WGS) entry which is preliminary data.</text>
</comment>
<dbReference type="GO" id="GO:0050661">
    <property type="term" value="F:NADP binding"/>
    <property type="evidence" value="ECO:0007669"/>
    <property type="project" value="InterPro"/>
</dbReference>
<keyword evidence="4" id="KW-0521">NADP</keyword>
<feature type="signal peptide" evidence="8">
    <location>
        <begin position="1"/>
        <end position="29"/>
    </location>
</feature>
<reference evidence="10" key="1">
    <citation type="submission" date="2016-04" db="EMBL/GenBank/DDBJ databases">
        <title>Cephalotus genome sequencing.</title>
        <authorList>
            <person name="Fukushima K."/>
            <person name="Hasebe M."/>
            <person name="Fang X."/>
        </authorList>
    </citation>
    <scope>NUCLEOTIDE SEQUENCE [LARGE SCALE GENOMIC DNA]</scope>
    <source>
        <strain evidence="10">cv. St1</strain>
    </source>
</reference>
<organism evidence="9 10">
    <name type="scientific">Cephalotus follicularis</name>
    <name type="common">Albany pitcher plant</name>
    <dbReference type="NCBI Taxonomy" id="3775"/>
    <lineage>
        <taxon>Eukaryota</taxon>
        <taxon>Viridiplantae</taxon>
        <taxon>Streptophyta</taxon>
        <taxon>Embryophyta</taxon>
        <taxon>Tracheophyta</taxon>
        <taxon>Spermatophyta</taxon>
        <taxon>Magnoliopsida</taxon>
        <taxon>eudicotyledons</taxon>
        <taxon>Gunneridae</taxon>
        <taxon>Pentapetalae</taxon>
        <taxon>rosids</taxon>
        <taxon>fabids</taxon>
        <taxon>Oxalidales</taxon>
        <taxon>Cephalotaceae</taxon>
        <taxon>Cephalotus</taxon>
    </lineage>
</organism>
<dbReference type="Gene3D" id="3.50.50.60">
    <property type="entry name" value="FAD/NAD(P)-binding domain"/>
    <property type="match status" value="2"/>
</dbReference>
<evidence type="ECO:0000256" key="6">
    <source>
        <dbReference type="ARBA" id="ARBA00023033"/>
    </source>
</evidence>
<dbReference type="FunFam" id="3.50.50.60:FF:000099">
    <property type="entry name" value="Flavin-containing monooxygenase"/>
    <property type="match status" value="1"/>
</dbReference>
<proteinExistence type="inferred from homology"/>
<dbReference type="STRING" id="3775.A0A1Q3BGY8"/>
<dbReference type="Pfam" id="PF00743">
    <property type="entry name" value="FMO-like"/>
    <property type="match status" value="2"/>
</dbReference>
<dbReference type="SUPFAM" id="SSF51905">
    <property type="entry name" value="FAD/NAD(P)-binding domain"/>
    <property type="match status" value="2"/>
</dbReference>
<evidence type="ECO:0000313" key="10">
    <source>
        <dbReference type="Proteomes" id="UP000187406"/>
    </source>
</evidence>
<keyword evidence="2 7" id="KW-0285">Flavoprotein</keyword>
<evidence type="ECO:0000256" key="2">
    <source>
        <dbReference type="ARBA" id="ARBA00022630"/>
    </source>
</evidence>
<dbReference type="OrthoDB" id="66881at2759"/>
<evidence type="ECO:0000256" key="7">
    <source>
        <dbReference type="RuleBase" id="RU361177"/>
    </source>
</evidence>
<comment type="cofactor">
    <cofactor evidence="7">
        <name>FAD</name>
        <dbReference type="ChEBI" id="CHEBI:57692"/>
    </cofactor>
</comment>
<dbReference type="EC" id="1.-.-.-" evidence="7"/>
<dbReference type="GO" id="GO:0050660">
    <property type="term" value="F:flavin adenine dinucleotide binding"/>
    <property type="evidence" value="ECO:0007669"/>
    <property type="project" value="InterPro"/>
</dbReference>
<keyword evidence="3 7" id="KW-0274">FAD</keyword>
<dbReference type="GO" id="GO:0004499">
    <property type="term" value="F:N,N-dimethylaniline monooxygenase activity"/>
    <property type="evidence" value="ECO:0007669"/>
    <property type="project" value="InterPro"/>
</dbReference>
<dbReference type="InterPro" id="IPR050346">
    <property type="entry name" value="FMO-like"/>
</dbReference>
<evidence type="ECO:0000313" key="9">
    <source>
        <dbReference type="EMBL" id="GAV67270.1"/>
    </source>
</evidence>
<gene>
    <name evidence="9" type="ORF">CFOL_v3_10776</name>
</gene>
<dbReference type="FunCoup" id="A0A1Q3BGY8">
    <property type="interactions" value="949"/>
</dbReference>
<dbReference type="InParanoid" id="A0A1Q3BGY8"/>
<keyword evidence="5 7" id="KW-0560">Oxidoreductase</keyword>
<feature type="chain" id="PRO_5012998632" description="Flavin-containing monooxygenase" evidence="8">
    <location>
        <begin position="30"/>
        <end position="473"/>
    </location>
</feature>
<dbReference type="PANTHER" id="PTHR23023">
    <property type="entry name" value="DIMETHYLANILINE MONOOXYGENASE"/>
    <property type="match status" value="1"/>
</dbReference>
<accession>A0A1Q3BGY8</accession>
<evidence type="ECO:0000256" key="8">
    <source>
        <dbReference type="SAM" id="SignalP"/>
    </source>
</evidence>
<protein>
    <recommendedName>
        <fullName evidence="7">Flavin-containing monooxygenase</fullName>
        <ecNumber evidence="7">1.-.-.-</ecNumber>
    </recommendedName>
</protein>
<sequence>MITPANQHVTMSALHVAVIGAGAAGLVAARELCHEGLKVVVFEREDQIGGTWVYTPRVEPDPISLDPDRPIIHSSLYSSLRTNLAREAMGFLDYPFVARPGESRDPRRFPGHREVLMFLKDFACEFGIEEMVRLDTEVVNVKLVESGKWKVKSKTRGFSDSESESEDFYDAVVVCNGHFTEPRVAEIPGINSWPGKQMHSHNYRTPEPFQDQIVVLIGSASSAIDICRDIAKVAKEVHVASRSVADETYEKQPGYDNMWFHSMIERSHEDGTLVFLNGRVVLADVILHCTGYKYRFPFLETNGIVTVDDNRVGPLYKHVFPPVLAPSLSFVGLPWKIIPFCLFELQSKWIAAILSGRKMLPSQEEMMGDVKAFYSMMEASGIPKRLSTMIGLLLSAVARAWRNGERKCTMRVTRTDMLDRRHIATSGKIMTWFCKPMKTSASIFRMKLLIDASLNLQVIHHKIRCKSHPLHMP</sequence>
<evidence type="ECO:0000256" key="4">
    <source>
        <dbReference type="ARBA" id="ARBA00022857"/>
    </source>
</evidence>
<evidence type="ECO:0000256" key="3">
    <source>
        <dbReference type="ARBA" id="ARBA00022827"/>
    </source>
</evidence>
<dbReference type="Proteomes" id="UP000187406">
    <property type="component" value="Unassembled WGS sequence"/>
</dbReference>
<evidence type="ECO:0000256" key="5">
    <source>
        <dbReference type="ARBA" id="ARBA00023002"/>
    </source>
</evidence>
<dbReference type="AlphaFoldDB" id="A0A1Q3BGY8"/>
<keyword evidence="10" id="KW-1185">Reference proteome</keyword>
<dbReference type="InterPro" id="IPR000960">
    <property type="entry name" value="Flavin_mOase"/>
</dbReference>
<keyword evidence="6 7" id="KW-0503">Monooxygenase</keyword>
<dbReference type="InterPro" id="IPR020946">
    <property type="entry name" value="Flavin_mOase-like"/>
</dbReference>